<evidence type="ECO:0000313" key="3">
    <source>
        <dbReference type="Proteomes" id="UP001066276"/>
    </source>
</evidence>
<dbReference type="Proteomes" id="UP001066276">
    <property type="component" value="Chromosome 3_2"/>
</dbReference>
<proteinExistence type="predicted"/>
<feature type="compositionally biased region" description="Polar residues" evidence="1">
    <location>
        <begin position="25"/>
        <end position="34"/>
    </location>
</feature>
<dbReference type="EMBL" id="JANPWB010000006">
    <property type="protein sequence ID" value="KAJ1178429.1"/>
    <property type="molecule type" value="Genomic_DNA"/>
</dbReference>
<keyword evidence="3" id="KW-1185">Reference proteome</keyword>
<evidence type="ECO:0000256" key="1">
    <source>
        <dbReference type="SAM" id="MobiDB-lite"/>
    </source>
</evidence>
<comment type="caution">
    <text evidence="2">The sequence shown here is derived from an EMBL/GenBank/DDBJ whole genome shotgun (WGS) entry which is preliminary data.</text>
</comment>
<reference evidence="2" key="1">
    <citation type="journal article" date="2022" name="bioRxiv">
        <title>Sequencing and chromosome-scale assembly of the giantPleurodeles waltlgenome.</title>
        <authorList>
            <person name="Brown T."/>
            <person name="Elewa A."/>
            <person name="Iarovenko S."/>
            <person name="Subramanian E."/>
            <person name="Araus A.J."/>
            <person name="Petzold A."/>
            <person name="Susuki M."/>
            <person name="Suzuki K.-i.T."/>
            <person name="Hayashi T."/>
            <person name="Toyoda A."/>
            <person name="Oliveira C."/>
            <person name="Osipova E."/>
            <person name="Leigh N.D."/>
            <person name="Simon A."/>
            <person name="Yun M.H."/>
        </authorList>
    </citation>
    <scope>NUCLEOTIDE SEQUENCE</scope>
    <source>
        <strain evidence="2">20211129_DDA</strain>
        <tissue evidence="2">Liver</tissue>
    </source>
</reference>
<protein>
    <submittedName>
        <fullName evidence="2">Uncharacterized protein</fullName>
    </submittedName>
</protein>
<feature type="region of interest" description="Disordered" evidence="1">
    <location>
        <begin position="126"/>
        <end position="162"/>
    </location>
</feature>
<gene>
    <name evidence="2" type="ORF">NDU88_003675</name>
</gene>
<feature type="compositionally biased region" description="Low complexity" evidence="1">
    <location>
        <begin position="151"/>
        <end position="162"/>
    </location>
</feature>
<name>A0AAV7TP09_PLEWA</name>
<feature type="region of interest" description="Disordered" evidence="1">
    <location>
        <begin position="1"/>
        <end position="76"/>
    </location>
</feature>
<evidence type="ECO:0000313" key="2">
    <source>
        <dbReference type="EMBL" id="KAJ1178429.1"/>
    </source>
</evidence>
<sequence>MITSSARYPEASLLQRREGGRKSQLRTVSRSQGSPPLRSLTAPDCFAAGADRKPRFRSSAPRPGSQAPVQGGEQTSSFRPVLISLACLDGRLPPTLWPSTTNTPGQVRYFFKMAHPSVGVPEYSLLSPRGASGDRDNKGGEPQPGLGPGGAALFLPAAGSRT</sequence>
<accession>A0AAV7TP09</accession>
<organism evidence="2 3">
    <name type="scientific">Pleurodeles waltl</name>
    <name type="common">Iberian ribbed newt</name>
    <dbReference type="NCBI Taxonomy" id="8319"/>
    <lineage>
        <taxon>Eukaryota</taxon>
        <taxon>Metazoa</taxon>
        <taxon>Chordata</taxon>
        <taxon>Craniata</taxon>
        <taxon>Vertebrata</taxon>
        <taxon>Euteleostomi</taxon>
        <taxon>Amphibia</taxon>
        <taxon>Batrachia</taxon>
        <taxon>Caudata</taxon>
        <taxon>Salamandroidea</taxon>
        <taxon>Salamandridae</taxon>
        <taxon>Pleurodelinae</taxon>
        <taxon>Pleurodeles</taxon>
    </lineage>
</organism>
<dbReference type="AlphaFoldDB" id="A0AAV7TP09"/>